<gene>
    <name evidence="2" type="ORF">BDV29DRAFT_182844</name>
</gene>
<protein>
    <recommendedName>
        <fullName evidence="4">Secreted protein</fullName>
    </recommendedName>
</protein>
<evidence type="ECO:0000256" key="1">
    <source>
        <dbReference type="SAM" id="SignalP"/>
    </source>
</evidence>
<feature type="signal peptide" evidence="1">
    <location>
        <begin position="1"/>
        <end position="22"/>
    </location>
</feature>
<organism evidence="2 3">
    <name type="scientific">Aspergillus leporis</name>
    <dbReference type="NCBI Taxonomy" id="41062"/>
    <lineage>
        <taxon>Eukaryota</taxon>
        <taxon>Fungi</taxon>
        <taxon>Dikarya</taxon>
        <taxon>Ascomycota</taxon>
        <taxon>Pezizomycotina</taxon>
        <taxon>Eurotiomycetes</taxon>
        <taxon>Eurotiomycetidae</taxon>
        <taxon>Eurotiales</taxon>
        <taxon>Aspergillaceae</taxon>
        <taxon>Aspergillus</taxon>
        <taxon>Aspergillus subgen. Circumdati</taxon>
    </lineage>
</organism>
<evidence type="ECO:0000313" key="2">
    <source>
        <dbReference type="EMBL" id="KAB8069356.1"/>
    </source>
</evidence>
<reference evidence="2 3" key="1">
    <citation type="submission" date="2019-04" db="EMBL/GenBank/DDBJ databases">
        <title>Friends and foes A comparative genomics study of 23 Aspergillus species from section Flavi.</title>
        <authorList>
            <consortium name="DOE Joint Genome Institute"/>
            <person name="Kjaerbolling I."/>
            <person name="Vesth T."/>
            <person name="Frisvad J.C."/>
            <person name="Nybo J.L."/>
            <person name="Theobald S."/>
            <person name="Kildgaard S."/>
            <person name="Isbrandt T."/>
            <person name="Kuo A."/>
            <person name="Sato A."/>
            <person name="Lyhne E.K."/>
            <person name="Kogle M.E."/>
            <person name="Wiebenga A."/>
            <person name="Kun R.S."/>
            <person name="Lubbers R.J."/>
            <person name="Makela M.R."/>
            <person name="Barry K."/>
            <person name="Chovatia M."/>
            <person name="Clum A."/>
            <person name="Daum C."/>
            <person name="Haridas S."/>
            <person name="He G."/>
            <person name="LaButti K."/>
            <person name="Lipzen A."/>
            <person name="Mondo S."/>
            <person name="Riley R."/>
            <person name="Salamov A."/>
            <person name="Simmons B.A."/>
            <person name="Magnuson J.K."/>
            <person name="Henrissat B."/>
            <person name="Mortensen U.H."/>
            <person name="Larsen T.O."/>
            <person name="Devries R.P."/>
            <person name="Grigoriev I.V."/>
            <person name="Machida M."/>
            <person name="Baker S.E."/>
            <person name="Andersen M.R."/>
        </authorList>
    </citation>
    <scope>NUCLEOTIDE SEQUENCE [LARGE SCALE GENOMIC DNA]</scope>
    <source>
        <strain evidence="2 3">CBS 151.66</strain>
    </source>
</reference>
<accession>A0A5N5WLD3</accession>
<evidence type="ECO:0008006" key="4">
    <source>
        <dbReference type="Google" id="ProtNLM"/>
    </source>
</evidence>
<dbReference type="EMBL" id="ML732344">
    <property type="protein sequence ID" value="KAB8069356.1"/>
    <property type="molecule type" value="Genomic_DNA"/>
</dbReference>
<keyword evidence="1" id="KW-0732">Signal</keyword>
<dbReference type="AlphaFoldDB" id="A0A5N5WLD3"/>
<dbReference type="OrthoDB" id="10473048at2759"/>
<sequence>MRYDFIFIFYIIFGCISQSSFGVEVVTCPSSLKRSESCLQTLELSLGSDGSARWPHGGRSTFKSTCCGFACSLGSLVGTPTHPSSFWCLWALSASCSGLLPWVAPPAHAGHSSQSGLSCHCVSVSRSVHPSPCKPALCPALV</sequence>
<dbReference type="PROSITE" id="PS51257">
    <property type="entry name" value="PROKAR_LIPOPROTEIN"/>
    <property type="match status" value="1"/>
</dbReference>
<feature type="chain" id="PRO_5025000511" description="Secreted protein" evidence="1">
    <location>
        <begin position="23"/>
        <end position="142"/>
    </location>
</feature>
<evidence type="ECO:0000313" key="3">
    <source>
        <dbReference type="Proteomes" id="UP000326565"/>
    </source>
</evidence>
<dbReference type="Proteomes" id="UP000326565">
    <property type="component" value="Unassembled WGS sequence"/>
</dbReference>
<keyword evidence="3" id="KW-1185">Reference proteome</keyword>
<name>A0A5N5WLD3_9EURO</name>
<proteinExistence type="predicted"/>